<evidence type="ECO:0000313" key="2">
    <source>
        <dbReference type="EMBL" id="WVN87791.1"/>
    </source>
</evidence>
<reference evidence="2" key="1">
    <citation type="submission" date="2016-06" db="EMBL/GenBank/DDBJ databases">
        <authorList>
            <person name="Cuomo C."/>
            <person name="Litvintseva A."/>
            <person name="Heitman J."/>
            <person name="Chen Y."/>
            <person name="Sun S."/>
            <person name="Springer D."/>
            <person name="Dromer F."/>
            <person name="Young S."/>
            <person name="Zeng Q."/>
            <person name="Chapman S."/>
            <person name="Gujja S."/>
            <person name="Saif S."/>
            <person name="Birren B."/>
        </authorList>
    </citation>
    <scope>NUCLEOTIDE SEQUENCE</scope>
    <source>
        <strain evidence="2">CBS 7841</strain>
    </source>
</reference>
<evidence type="ECO:0000256" key="1">
    <source>
        <dbReference type="SAM" id="MobiDB-lite"/>
    </source>
</evidence>
<evidence type="ECO:0000313" key="3">
    <source>
        <dbReference type="Proteomes" id="UP000094043"/>
    </source>
</evidence>
<dbReference type="PANTHER" id="PTHR33324">
    <property type="entry name" value="EXPRESSED PROTEIN"/>
    <property type="match status" value="1"/>
</dbReference>
<feature type="region of interest" description="Disordered" evidence="1">
    <location>
        <begin position="92"/>
        <end position="124"/>
    </location>
</feature>
<dbReference type="EMBL" id="CP143786">
    <property type="protein sequence ID" value="WVN87791.1"/>
    <property type="molecule type" value="Genomic_DNA"/>
</dbReference>
<feature type="region of interest" description="Disordered" evidence="1">
    <location>
        <begin position="15"/>
        <end position="69"/>
    </location>
</feature>
<protein>
    <submittedName>
        <fullName evidence="2">Uncharacterized protein</fullName>
    </submittedName>
</protein>
<reference evidence="2" key="3">
    <citation type="submission" date="2024-01" db="EMBL/GenBank/DDBJ databases">
        <authorList>
            <person name="Coelho M.A."/>
            <person name="David-Palma M."/>
            <person name="Shea T."/>
            <person name="Sun S."/>
            <person name="Cuomo C.A."/>
            <person name="Heitman J."/>
        </authorList>
    </citation>
    <scope>NUCLEOTIDE SEQUENCE</scope>
    <source>
        <strain evidence="2">CBS 7841</strain>
    </source>
</reference>
<dbReference type="RefSeq" id="XP_066068491.1">
    <property type="nucleotide sequence ID" value="XM_066212394.1"/>
</dbReference>
<gene>
    <name evidence="2" type="ORF">L203_102986</name>
</gene>
<feature type="compositionally biased region" description="Polar residues" evidence="1">
    <location>
        <begin position="55"/>
        <end position="69"/>
    </location>
</feature>
<dbReference type="Proteomes" id="UP000094043">
    <property type="component" value="Chromosome 3"/>
</dbReference>
<accession>A0AAJ8JSY8</accession>
<dbReference type="AlphaFoldDB" id="A0AAJ8JSY8"/>
<name>A0AAJ8JSY8_9TREE</name>
<dbReference type="GeneID" id="91087197"/>
<feature type="compositionally biased region" description="Polar residues" evidence="1">
    <location>
        <begin position="15"/>
        <end position="33"/>
    </location>
</feature>
<organism evidence="2 3">
    <name type="scientific">Cryptococcus depauperatus CBS 7841</name>
    <dbReference type="NCBI Taxonomy" id="1295531"/>
    <lineage>
        <taxon>Eukaryota</taxon>
        <taxon>Fungi</taxon>
        <taxon>Dikarya</taxon>
        <taxon>Basidiomycota</taxon>
        <taxon>Agaricomycotina</taxon>
        <taxon>Tremellomycetes</taxon>
        <taxon>Tremellales</taxon>
        <taxon>Cryptococcaceae</taxon>
        <taxon>Cryptococcus</taxon>
    </lineage>
</organism>
<proteinExistence type="predicted"/>
<reference evidence="2" key="2">
    <citation type="journal article" date="2022" name="Elife">
        <title>Obligate sexual reproduction of a homothallic fungus closely related to the Cryptococcus pathogenic species complex.</title>
        <authorList>
            <person name="Passer A.R."/>
            <person name="Clancey S.A."/>
            <person name="Shea T."/>
            <person name="David-Palma M."/>
            <person name="Averette A.F."/>
            <person name="Boekhout T."/>
            <person name="Porcel B.M."/>
            <person name="Nowrousian M."/>
            <person name="Cuomo C.A."/>
            <person name="Sun S."/>
            <person name="Heitman J."/>
            <person name="Coelho M.A."/>
        </authorList>
    </citation>
    <scope>NUCLEOTIDE SEQUENCE</scope>
    <source>
        <strain evidence="2">CBS 7841</strain>
    </source>
</reference>
<feature type="compositionally biased region" description="Basic and acidic residues" evidence="1">
    <location>
        <begin position="107"/>
        <end position="117"/>
    </location>
</feature>
<keyword evidence="3" id="KW-1185">Reference proteome</keyword>
<dbReference type="KEGG" id="cdep:91087197"/>
<sequence length="177" mass="19627">MSSLQIGSLDGSYGLTQYGPSQSHIPAPLTSSQPRKRCRITRSNPSAIPTEPENLPQSSATNTDWHNDGTDQIASSLPLLLDWLSIPGNYDSLKDKGGSKSQNGYKKPSDYLKERECTTSPTSSGIRGKIIRLHSDWGQYIIDHAPVNRHVGAERDAMDNVRMIFPEWDILDLIFSD</sequence>